<keyword evidence="1" id="KW-0472">Membrane</keyword>
<dbReference type="PATRIC" id="fig|1321819.3.peg.2856"/>
<dbReference type="SMR" id="U2BU61"/>
<evidence type="ECO:0000256" key="1">
    <source>
        <dbReference type="SAM" id="Phobius"/>
    </source>
</evidence>
<dbReference type="Proteomes" id="UP000016496">
    <property type="component" value="Unassembled WGS sequence"/>
</dbReference>
<comment type="caution">
    <text evidence="2">The sequence shown here is derived from an EMBL/GenBank/DDBJ whole genome shotgun (WGS) entry which is preliminary data.</text>
</comment>
<sequence length="235" mass="27982">MNKFSFYDFLSILLPGVIFLVAIRVAQLFWRFNTGLYFPQGWEFSLVYSLVIGASLYVLGFSVKKNYSGFFRCLGLYEHVTILYYRFETLHPFMNGALNKYAEEWNGTKPYCTVEQYDAMDASAQKEIEDAQDIFYDHMYYRLDCKGKLEGAKAFQSYYLCFLHSFLGLLIFGVYLLICILLSYFMDVLLADTWQVAFLFLMNLCVMYLFMRLARWFRQRMVLKMYWAFYESLIE</sequence>
<name>U2BU61_9BACE</name>
<protein>
    <submittedName>
        <fullName evidence="2">Uncharacterized protein</fullName>
    </submittedName>
</protein>
<dbReference type="NCBIfam" id="NF040557">
    <property type="entry name" value="CAS_Csx27"/>
    <property type="match status" value="1"/>
</dbReference>
<dbReference type="AlphaFoldDB" id="U2BU61"/>
<accession>U2BU61</accession>
<gene>
    <name evidence="2" type="ORF">HMPREF1981_03089</name>
</gene>
<evidence type="ECO:0000313" key="2">
    <source>
        <dbReference type="EMBL" id="ERI81699.1"/>
    </source>
</evidence>
<feature type="transmembrane region" description="Helical" evidence="1">
    <location>
        <begin position="158"/>
        <end position="184"/>
    </location>
</feature>
<feature type="transmembrane region" description="Helical" evidence="1">
    <location>
        <begin position="12"/>
        <end position="32"/>
    </location>
</feature>
<dbReference type="EMBL" id="AWSV01000155">
    <property type="protein sequence ID" value="ERI81699.1"/>
    <property type="molecule type" value="Genomic_DNA"/>
</dbReference>
<dbReference type="HOGENOM" id="CLU_1178366_0_0_10"/>
<proteinExistence type="predicted"/>
<reference evidence="2 3" key="1">
    <citation type="submission" date="2013-08" db="EMBL/GenBank/DDBJ databases">
        <authorList>
            <person name="Weinstock G."/>
            <person name="Sodergren E."/>
            <person name="Wylie T."/>
            <person name="Fulton L."/>
            <person name="Fulton R."/>
            <person name="Fronick C."/>
            <person name="O'Laughlin M."/>
            <person name="Godfrey J."/>
            <person name="Miner T."/>
            <person name="Herter B."/>
            <person name="Appelbaum E."/>
            <person name="Cordes M."/>
            <person name="Lek S."/>
            <person name="Wollam A."/>
            <person name="Pepin K.H."/>
            <person name="Palsikar V.B."/>
            <person name="Mitreva M."/>
            <person name="Wilson R.K."/>
        </authorList>
    </citation>
    <scope>NUCLEOTIDE SEQUENCE [LARGE SCALE GENOMIC DNA]</scope>
    <source>
        <strain evidence="2 3">F0041</strain>
    </source>
</reference>
<organism evidence="2 3">
    <name type="scientific">Bacteroides pyogenes F0041</name>
    <dbReference type="NCBI Taxonomy" id="1321819"/>
    <lineage>
        <taxon>Bacteria</taxon>
        <taxon>Pseudomonadati</taxon>
        <taxon>Bacteroidota</taxon>
        <taxon>Bacteroidia</taxon>
        <taxon>Bacteroidales</taxon>
        <taxon>Bacteroidaceae</taxon>
        <taxon>Bacteroides</taxon>
    </lineage>
</organism>
<feature type="transmembrane region" description="Helical" evidence="1">
    <location>
        <begin position="196"/>
        <end position="214"/>
    </location>
</feature>
<keyword evidence="1" id="KW-0812">Transmembrane</keyword>
<feature type="transmembrane region" description="Helical" evidence="1">
    <location>
        <begin position="44"/>
        <end position="63"/>
    </location>
</feature>
<keyword evidence="1" id="KW-1133">Transmembrane helix</keyword>
<evidence type="ECO:0000313" key="3">
    <source>
        <dbReference type="Proteomes" id="UP000016496"/>
    </source>
</evidence>
<dbReference type="RefSeq" id="WP_021646847.1">
    <property type="nucleotide sequence ID" value="NZ_KE993153.1"/>
</dbReference>